<dbReference type="FunFam" id="2.170.150.80:FF:000009">
    <property type="entry name" value="NAC domain-containing protein 8"/>
    <property type="match status" value="1"/>
</dbReference>
<reference evidence="6 7" key="1">
    <citation type="submission" date="2024-09" db="EMBL/GenBank/DDBJ databases">
        <title>Chromosome-scale assembly of Riccia sorocarpa.</title>
        <authorList>
            <person name="Paukszto L."/>
        </authorList>
    </citation>
    <scope>NUCLEOTIDE SEQUENCE [LARGE SCALE GENOMIC DNA]</scope>
    <source>
        <strain evidence="6">LP-2024</strain>
        <tissue evidence="6">Aerial parts of the thallus</tissue>
    </source>
</reference>
<feature type="region of interest" description="Disordered" evidence="4">
    <location>
        <begin position="173"/>
        <end position="203"/>
    </location>
</feature>
<feature type="domain" description="NAC" evidence="5">
    <location>
        <begin position="99"/>
        <end position="263"/>
    </location>
</feature>
<feature type="compositionally biased region" description="Polar residues" evidence="4">
    <location>
        <begin position="328"/>
        <end position="356"/>
    </location>
</feature>
<comment type="caution">
    <text evidence="6">The sequence shown here is derived from an EMBL/GenBank/DDBJ whole genome shotgun (WGS) entry which is preliminary data.</text>
</comment>
<dbReference type="EMBL" id="JBJQOH010000006">
    <property type="protein sequence ID" value="KAL3682195.1"/>
    <property type="molecule type" value="Genomic_DNA"/>
</dbReference>
<feature type="compositionally biased region" description="Polar residues" evidence="4">
    <location>
        <begin position="541"/>
        <end position="550"/>
    </location>
</feature>
<dbReference type="PROSITE" id="PS51005">
    <property type="entry name" value="NAC"/>
    <property type="match status" value="1"/>
</dbReference>
<dbReference type="AlphaFoldDB" id="A0ABD3GVQ2"/>
<evidence type="ECO:0000259" key="5">
    <source>
        <dbReference type="PROSITE" id="PS51005"/>
    </source>
</evidence>
<sequence length="550" mass="61089">MIRSRLGREERVKSGQRSFYPSACGVHLQPAPLSPPQFLPRSVGSIEGSFDNATHQRRETHRVANREDTTSLPMLEGTECPACGQLLPRRLGALDGVDLPAGVRFDPSDEELLRHLAAKLGRGNETPHPLIDDFIAHLDGDEGICQTHPRKLPGVKEDGSSRHFFHKPAKAYTTGNRKRRKINNEDETSGVETRWHKTGKTRPVNDDGRLLGWKKIMVLYENSYSGKKKAKSEKTNWILHQYHLGPDEEERDGELVVCKVFYQKQPRQCTGGRQAEIAIADDADCPKPETSQVPKRAGMEISTGCASDASRGTLITPKRDAPHRPQFSRRSSAETSPVSQVHLQSSAVRTPTQSGWGSDMTVMGLPEFPPSEMTSSLGFPNRPPDNVGSGLSERIHYVPVEIHRENEELSSREPREDGNAVLAVEGVSRGDEYGLERNAAGIPQASEIDDGLLSAPELCCTEELGDMSFLSELGSQSFEYEGFFSEGHQYEDVFPNPYPDYPDYDGMLMSSPPYISLEMKMSSQEAQDVSEMWKYSDVDPNDNNDSQSST</sequence>
<evidence type="ECO:0000313" key="6">
    <source>
        <dbReference type="EMBL" id="KAL3682195.1"/>
    </source>
</evidence>
<keyword evidence="1" id="KW-0805">Transcription regulation</keyword>
<dbReference type="PANTHER" id="PTHR31079">
    <property type="entry name" value="NAC DOMAIN-CONTAINING PROTEIN 73"/>
    <property type="match status" value="1"/>
</dbReference>
<keyword evidence="2" id="KW-0804">Transcription</keyword>
<accession>A0ABD3GVQ2</accession>
<dbReference type="InterPro" id="IPR044799">
    <property type="entry name" value="SOG1-like"/>
</dbReference>
<proteinExistence type="predicted"/>
<keyword evidence="7" id="KW-1185">Reference proteome</keyword>
<dbReference type="SUPFAM" id="SSF101941">
    <property type="entry name" value="NAC domain"/>
    <property type="match status" value="1"/>
</dbReference>
<evidence type="ECO:0000256" key="2">
    <source>
        <dbReference type="ARBA" id="ARBA00023163"/>
    </source>
</evidence>
<dbReference type="Gene3D" id="2.170.150.80">
    <property type="entry name" value="NAC domain"/>
    <property type="match status" value="1"/>
</dbReference>
<keyword evidence="3" id="KW-0539">Nucleus</keyword>
<dbReference type="Proteomes" id="UP001633002">
    <property type="component" value="Unassembled WGS sequence"/>
</dbReference>
<evidence type="ECO:0000256" key="4">
    <source>
        <dbReference type="SAM" id="MobiDB-lite"/>
    </source>
</evidence>
<evidence type="ECO:0000313" key="7">
    <source>
        <dbReference type="Proteomes" id="UP001633002"/>
    </source>
</evidence>
<protein>
    <recommendedName>
        <fullName evidence="5">NAC domain-containing protein</fullName>
    </recommendedName>
</protein>
<dbReference type="Pfam" id="PF02365">
    <property type="entry name" value="NAM"/>
    <property type="match status" value="1"/>
</dbReference>
<dbReference type="PANTHER" id="PTHR31079:SF20">
    <property type="entry name" value="NAC DOMAIN-CONTAINING PROTEIN 10"/>
    <property type="match status" value="1"/>
</dbReference>
<name>A0ABD3GVQ2_9MARC</name>
<organism evidence="6 7">
    <name type="scientific">Riccia sorocarpa</name>
    <dbReference type="NCBI Taxonomy" id="122646"/>
    <lineage>
        <taxon>Eukaryota</taxon>
        <taxon>Viridiplantae</taxon>
        <taxon>Streptophyta</taxon>
        <taxon>Embryophyta</taxon>
        <taxon>Marchantiophyta</taxon>
        <taxon>Marchantiopsida</taxon>
        <taxon>Marchantiidae</taxon>
        <taxon>Marchantiales</taxon>
        <taxon>Ricciaceae</taxon>
        <taxon>Riccia</taxon>
    </lineage>
</organism>
<evidence type="ECO:0000256" key="3">
    <source>
        <dbReference type="ARBA" id="ARBA00023242"/>
    </source>
</evidence>
<feature type="region of interest" description="Disordered" evidence="4">
    <location>
        <begin position="528"/>
        <end position="550"/>
    </location>
</feature>
<dbReference type="InterPro" id="IPR003441">
    <property type="entry name" value="NAC-dom"/>
</dbReference>
<evidence type="ECO:0000256" key="1">
    <source>
        <dbReference type="ARBA" id="ARBA00023015"/>
    </source>
</evidence>
<gene>
    <name evidence="6" type="ORF">R1sor_000217</name>
</gene>
<dbReference type="InterPro" id="IPR036093">
    <property type="entry name" value="NAC_dom_sf"/>
</dbReference>
<feature type="region of interest" description="Disordered" evidence="4">
    <location>
        <begin position="286"/>
        <end position="356"/>
    </location>
</feature>